<dbReference type="EMBL" id="JAUSTQ010000001">
    <property type="protein sequence ID" value="MDQ0158138.1"/>
    <property type="molecule type" value="Genomic_DNA"/>
</dbReference>
<evidence type="ECO:0000259" key="2">
    <source>
        <dbReference type="Pfam" id="PF21302"/>
    </source>
</evidence>
<dbReference type="InterPro" id="IPR016718">
    <property type="entry name" value="rRNA_m1G-MeTrfase_A_prd"/>
</dbReference>
<dbReference type="InterPro" id="IPR041698">
    <property type="entry name" value="Methyltransf_25"/>
</dbReference>
<keyword evidence="3" id="KW-0489">Methyltransferase</keyword>
<dbReference type="Pfam" id="PF21302">
    <property type="entry name" value="Zn_ribbon_RlmA"/>
    <property type="match status" value="1"/>
</dbReference>
<dbReference type="EC" id="2.1.1.187" evidence="3"/>
<organism evidence="3 4">
    <name type="scientific">Alkalibacillus salilacus</name>
    <dbReference type="NCBI Taxonomy" id="284582"/>
    <lineage>
        <taxon>Bacteria</taxon>
        <taxon>Bacillati</taxon>
        <taxon>Bacillota</taxon>
        <taxon>Bacilli</taxon>
        <taxon>Bacillales</taxon>
        <taxon>Bacillaceae</taxon>
        <taxon>Alkalibacillus</taxon>
    </lineage>
</organism>
<name>A0ABT9VB18_9BACI</name>
<keyword evidence="3" id="KW-0808">Transferase</keyword>
<accession>A0ABT9VB18</accession>
<reference evidence="3 4" key="1">
    <citation type="submission" date="2023-07" db="EMBL/GenBank/DDBJ databases">
        <title>Genomic Encyclopedia of Type Strains, Phase IV (KMG-IV): sequencing the most valuable type-strain genomes for metagenomic binning, comparative biology and taxonomic classification.</title>
        <authorList>
            <person name="Goeker M."/>
        </authorList>
    </citation>
    <scope>NUCLEOTIDE SEQUENCE [LARGE SCALE GENOMIC DNA]</scope>
    <source>
        <strain evidence="3 4">DSM 16460</strain>
    </source>
</reference>
<dbReference type="SUPFAM" id="SSF53335">
    <property type="entry name" value="S-adenosyl-L-methionine-dependent methyltransferases"/>
    <property type="match status" value="1"/>
</dbReference>
<comment type="caution">
    <text evidence="3">The sequence shown here is derived from an EMBL/GenBank/DDBJ whole genome shotgun (WGS) entry which is preliminary data.</text>
</comment>
<protein>
    <submittedName>
        <fullName evidence="3">23S rRNA (Guanine745-N1)-methyltransferase</fullName>
        <ecNumber evidence="3">2.1.1.187</ecNumber>
    </submittedName>
</protein>
<evidence type="ECO:0000313" key="4">
    <source>
        <dbReference type="Proteomes" id="UP001224359"/>
    </source>
</evidence>
<dbReference type="InterPro" id="IPR048647">
    <property type="entry name" value="RlmA_N"/>
</dbReference>
<dbReference type="InterPro" id="IPR029063">
    <property type="entry name" value="SAM-dependent_MTases_sf"/>
</dbReference>
<dbReference type="Pfam" id="PF13649">
    <property type="entry name" value="Methyltransf_25"/>
    <property type="match status" value="1"/>
</dbReference>
<dbReference type="PIRSF" id="PIRSF018249">
    <property type="entry name" value="MyrA_prd"/>
    <property type="match status" value="1"/>
</dbReference>
<proteinExistence type="predicted"/>
<dbReference type="Gene3D" id="3.40.50.150">
    <property type="entry name" value="Vaccinia Virus protein VP39"/>
    <property type="match status" value="1"/>
</dbReference>
<feature type="domain" description="23S rRNA (guanine(745)-N(1))-methyltransferase N-terminal" evidence="2">
    <location>
        <begin position="22"/>
        <end position="56"/>
    </location>
</feature>
<gene>
    <name evidence="3" type="ORF">J2S77_000088</name>
</gene>
<keyword evidence="4" id="KW-1185">Reference proteome</keyword>
<evidence type="ECO:0000259" key="1">
    <source>
        <dbReference type="Pfam" id="PF13649"/>
    </source>
</evidence>
<dbReference type="RefSeq" id="WP_306973611.1">
    <property type="nucleotide sequence ID" value="NZ_JAUSTQ010000001.1"/>
</dbReference>
<feature type="domain" description="Methyltransferase" evidence="1">
    <location>
        <begin position="101"/>
        <end position="181"/>
    </location>
</feature>
<dbReference type="Proteomes" id="UP001224359">
    <property type="component" value="Unassembled WGS sequence"/>
</dbReference>
<dbReference type="CDD" id="cd02440">
    <property type="entry name" value="AdoMet_MTases"/>
    <property type="match status" value="1"/>
</dbReference>
<sequence>MGKLSKKQRAAERLQKNITALRCPICHETVTLKDYQNIICPNRHVFDLAKQGYLNMAKHSQSTIYDTSLFSARQRLNEAGFYQPLVNQLDQELADLAPKIVLDAGCGEGSHLQQLNKQQNTPFPIGIDLAKEGIQQAAKHDEDVQWIVADLANMPLTNQSVDVLFNILSPSNYAEFERVLAEDGFVIKVVPNQAYLKEIRQQLDQTDYSNTDVVNRFGEAFDIIREHRVFAHQALTEAMFQDLIHMTPLTQDADINKLQYVQHVTLDLTVLVGQKRS</sequence>
<evidence type="ECO:0000313" key="3">
    <source>
        <dbReference type="EMBL" id="MDQ0158138.1"/>
    </source>
</evidence>
<dbReference type="GO" id="GO:0052911">
    <property type="term" value="F:23S rRNA (guanine(745)-N(1))-methyltransferase activity"/>
    <property type="evidence" value="ECO:0007669"/>
    <property type="project" value="UniProtKB-EC"/>
</dbReference>